<dbReference type="PROSITE" id="PS50110">
    <property type="entry name" value="RESPONSE_REGULATORY"/>
    <property type="match status" value="1"/>
</dbReference>
<comment type="caution">
    <text evidence="4">The sequence shown here is derived from an EMBL/GenBank/DDBJ whole genome shotgun (WGS) entry which is preliminary data.</text>
</comment>
<name>A0A2T0T363_9BACT</name>
<sequence>MNSKPRLLIVDGNPFIAGILVENLKSDFAISVANTGPEAVRLLTQENRYDCVLTELNLPFVNGLELTKLIRNNRFLCNIPVLVLSSATDSETRIQCLNNGVDDFASKPFNPLEIRAKLHALLRRAVAPVYESAYSQPDSARLLPDIKSFWQQKTRVLSMIRRSDPVKQSA</sequence>
<protein>
    <submittedName>
        <fullName evidence="4">Response regulator receiver domain-containing protein</fullName>
    </submittedName>
</protein>
<dbReference type="GO" id="GO:0000160">
    <property type="term" value="P:phosphorelay signal transduction system"/>
    <property type="evidence" value="ECO:0007669"/>
    <property type="project" value="InterPro"/>
</dbReference>
<evidence type="ECO:0000256" key="1">
    <source>
        <dbReference type="ARBA" id="ARBA00022553"/>
    </source>
</evidence>
<dbReference type="InterPro" id="IPR001789">
    <property type="entry name" value="Sig_transdc_resp-reg_receiver"/>
</dbReference>
<dbReference type="SUPFAM" id="SSF52172">
    <property type="entry name" value="CheY-like"/>
    <property type="match status" value="1"/>
</dbReference>
<dbReference type="Proteomes" id="UP000238375">
    <property type="component" value="Unassembled WGS sequence"/>
</dbReference>
<dbReference type="InterPro" id="IPR050595">
    <property type="entry name" value="Bact_response_regulator"/>
</dbReference>
<dbReference type="OrthoDB" id="9789181at2"/>
<dbReference type="Gene3D" id="3.40.50.2300">
    <property type="match status" value="1"/>
</dbReference>
<organism evidence="4 5">
    <name type="scientific">Spirosoma oryzae</name>
    <dbReference type="NCBI Taxonomy" id="1469603"/>
    <lineage>
        <taxon>Bacteria</taxon>
        <taxon>Pseudomonadati</taxon>
        <taxon>Bacteroidota</taxon>
        <taxon>Cytophagia</taxon>
        <taxon>Cytophagales</taxon>
        <taxon>Cytophagaceae</taxon>
        <taxon>Spirosoma</taxon>
    </lineage>
</organism>
<dbReference type="PANTHER" id="PTHR44591:SF3">
    <property type="entry name" value="RESPONSE REGULATORY DOMAIN-CONTAINING PROTEIN"/>
    <property type="match status" value="1"/>
</dbReference>
<dbReference type="EMBL" id="PVTE01000007">
    <property type="protein sequence ID" value="PRY40097.1"/>
    <property type="molecule type" value="Genomic_DNA"/>
</dbReference>
<dbReference type="AlphaFoldDB" id="A0A2T0T363"/>
<dbReference type="PANTHER" id="PTHR44591">
    <property type="entry name" value="STRESS RESPONSE REGULATOR PROTEIN 1"/>
    <property type="match status" value="1"/>
</dbReference>
<dbReference type="SMART" id="SM00448">
    <property type="entry name" value="REC"/>
    <property type="match status" value="1"/>
</dbReference>
<accession>A0A2T0T363</accession>
<comment type="caution">
    <text evidence="2">Lacks conserved residue(s) required for the propagation of feature annotation.</text>
</comment>
<feature type="domain" description="Response regulatory" evidence="3">
    <location>
        <begin position="6"/>
        <end position="122"/>
    </location>
</feature>
<dbReference type="RefSeq" id="WP_106137721.1">
    <property type="nucleotide sequence ID" value="NZ_PVTE01000007.1"/>
</dbReference>
<evidence type="ECO:0000256" key="2">
    <source>
        <dbReference type="PROSITE-ProRule" id="PRU00169"/>
    </source>
</evidence>
<proteinExistence type="predicted"/>
<evidence type="ECO:0000313" key="5">
    <source>
        <dbReference type="Proteomes" id="UP000238375"/>
    </source>
</evidence>
<evidence type="ECO:0000313" key="4">
    <source>
        <dbReference type="EMBL" id="PRY40097.1"/>
    </source>
</evidence>
<keyword evidence="1" id="KW-0597">Phosphoprotein</keyword>
<reference evidence="4 5" key="1">
    <citation type="submission" date="2018-03" db="EMBL/GenBank/DDBJ databases">
        <title>Genomic Encyclopedia of Archaeal and Bacterial Type Strains, Phase II (KMG-II): from individual species to whole genera.</title>
        <authorList>
            <person name="Goeker M."/>
        </authorList>
    </citation>
    <scope>NUCLEOTIDE SEQUENCE [LARGE SCALE GENOMIC DNA]</scope>
    <source>
        <strain evidence="4 5">DSM 28354</strain>
    </source>
</reference>
<gene>
    <name evidence="4" type="ORF">CLV58_107191</name>
</gene>
<dbReference type="InterPro" id="IPR011006">
    <property type="entry name" value="CheY-like_superfamily"/>
</dbReference>
<dbReference type="Pfam" id="PF00072">
    <property type="entry name" value="Response_reg"/>
    <property type="match status" value="1"/>
</dbReference>
<dbReference type="CDD" id="cd00156">
    <property type="entry name" value="REC"/>
    <property type="match status" value="1"/>
</dbReference>
<keyword evidence="5" id="KW-1185">Reference proteome</keyword>
<evidence type="ECO:0000259" key="3">
    <source>
        <dbReference type="PROSITE" id="PS50110"/>
    </source>
</evidence>